<evidence type="ECO:0000256" key="1">
    <source>
        <dbReference type="SAM" id="MobiDB-lite"/>
    </source>
</evidence>
<evidence type="ECO:0000313" key="3">
    <source>
        <dbReference type="Proteomes" id="UP001189429"/>
    </source>
</evidence>
<dbReference type="Proteomes" id="UP001189429">
    <property type="component" value="Unassembled WGS sequence"/>
</dbReference>
<protein>
    <submittedName>
        <fullName evidence="2">Uncharacterized protein</fullName>
    </submittedName>
</protein>
<reference evidence="2" key="1">
    <citation type="submission" date="2023-10" db="EMBL/GenBank/DDBJ databases">
        <authorList>
            <person name="Chen Y."/>
            <person name="Shah S."/>
            <person name="Dougan E. K."/>
            <person name="Thang M."/>
            <person name="Chan C."/>
        </authorList>
    </citation>
    <scope>NUCLEOTIDE SEQUENCE [LARGE SCALE GENOMIC DNA]</scope>
</reference>
<feature type="region of interest" description="Disordered" evidence="1">
    <location>
        <begin position="163"/>
        <end position="231"/>
    </location>
</feature>
<evidence type="ECO:0000313" key="2">
    <source>
        <dbReference type="EMBL" id="CAK0845470.1"/>
    </source>
</evidence>
<organism evidence="2 3">
    <name type="scientific">Prorocentrum cordatum</name>
    <dbReference type="NCBI Taxonomy" id="2364126"/>
    <lineage>
        <taxon>Eukaryota</taxon>
        <taxon>Sar</taxon>
        <taxon>Alveolata</taxon>
        <taxon>Dinophyceae</taxon>
        <taxon>Prorocentrales</taxon>
        <taxon>Prorocentraceae</taxon>
        <taxon>Prorocentrum</taxon>
    </lineage>
</organism>
<name>A0ABN9TIF0_9DINO</name>
<feature type="compositionally biased region" description="Basic and acidic residues" evidence="1">
    <location>
        <begin position="173"/>
        <end position="183"/>
    </location>
</feature>
<sequence length="231" mass="24198">MLGVTHHAHFAIALPSGAGPPAEVWLKGPQLDLDGGAQGRRALSHNSGLSGRCSGKPRNGNCGCGRCVPSSQPRHLAEALGWSAQSWQAAQNDPPASRRAVLRTSPHIWQLGRRRSLAGHPDLACASAHNYGARMALARPGVGAQAPPADDLMGELEGDSAHAMKASEAAPATRDRRAGDRHGGAPLPEELPEPMPLPLAGRGGRGCRELARTTRGHAWRATAPRRLNGLS</sequence>
<proteinExistence type="predicted"/>
<feature type="non-terminal residue" evidence="2">
    <location>
        <position position="231"/>
    </location>
</feature>
<dbReference type="EMBL" id="CAUYUJ010014740">
    <property type="protein sequence ID" value="CAK0845470.1"/>
    <property type="molecule type" value="Genomic_DNA"/>
</dbReference>
<comment type="caution">
    <text evidence="2">The sequence shown here is derived from an EMBL/GenBank/DDBJ whole genome shotgun (WGS) entry which is preliminary data.</text>
</comment>
<feature type="region of interest" description="Disordered" evidence="1">
    <location>
        <begin position="36"/>
        <end position="55"/>
    </location>
</feature>
<accession>A0ABN9TIF0</accession>
<keyword evidence="3" id="KW-1185">Reference proteome</keyword>
<gene>
    <name evidence="2" type="ORF">PCOR1329_LOCUS39256</name>
</gene>